<dbReference type="PANTHER" id="PTHR45650">
    <property type="entry name" value="GDSL-LIKE LIPASE/ACYLHYDROLASE-RELATED"/>
    <property type="match status" value="1"/>
</dbReference>
<keyword evidence="7" id="KW-0443">Lipid metabolism</keyword>
<dbReference type="SUPFAM" id="SSF52266">
    <property type="entry name" value="SGNH hydrolase"/>
    <property type="match status" value="1"/>
</dbReference>
<dbReference type="OrthoDB" id="1600564at2759"/>
<dbReference type="GO" id="GO:0016788">
    <property type="term" value="F:hydrolase activity, acting on ester bonds"/>
    <property type="evidence" value="ECO:0007669"/>
    <property type="project" value="InterPro"/>
</dbReference>
<sequence>MGVYTNVHVLLEVLFFTSLLLKSCSALERFSSNYVFGDSLVDVGNNNYIATFSKSNYLPNGLDFPPGRNPTGRFCNGRTVVDNIGLELGWRTFTPAYLAPTTVGDVVLDGVNYASAASGILRGTGRNYVGRINNDAQIDNFAKTRQYIISRMGSSAASEHFGNALFSFTTGSNDFINNYLLSHTTAILISPETFVNQMIGRFNVQLRRLYDMGARRIIVVNVGPIGCIPDQRDKNPLARNSCVDLPNQLAILFNKKLKTLIMDLNSDLPQSKLLYADIYHIVSDIIRNYQSYGFENSNSACCRLSGRFGGLVPCLPPSVVCPNRSKYVFWDSFHPTDATNVIIAKRVFEGGPNDIYPMNIRQLLQAN</sequence>
<keyword evidence="10" id="KW-1185">Reference proteome</keyword>
<accession>A0A4Y7IL13</accession>
<dbReference type="Gramene" id="RZC49584">
    <property type="protein sequence ID" value="RZC49584"/>
    <property type="gene ID" value="C5167_018007"/>
</dbReference>
<proteinExistence type="inferred from homology"/>
<dbReference type="STRING" id="3469.A0A4Y7IL13"/>
<name>A0A4Y7IL13_PAPSO</name>
<evidence type="ECO:0000256" key="3">
    <source>
        <dbReference type="ARBA" id="ARBA00022525"/>
    </source>
</evidence>
<evidence type="ECO:0000256" key="2">
    <source>
        <dbReference type="ARBA" id="ARBA00008668"/>
    </source>
</evidence>
<protein>
    <submittedName>
        <fullName evidence="9">Uncharacterized protein</fullName>
    </submittedName>
</protein>
<keyword evidence="4 8" id="KW-0732">Signal</keyword>
<keyword evidence="5" id="KW-0378">Hydrolase</keyword>
<dbReference type="PANTHER" id="PTHR45650:SF4">
    <property type="entry name" value="GDSL-LIKE LIPASE_ACYLHYDROLASE FAMILY PROTEIN, EXPRESSED"/>
    <property type="match status" value="1"/>
</dbReference>
<dbReference type="Pfam" id="PF00657">
    <property type="entry name" value="Lipase_GDSL"/>
    <property type="match status" value="1"/>
</dbReference>
<organism evidence="9 10">
    <name type="scientific">Papaver somniferum</name>
    <name type="common">Opium poppy</name>
    <dbReference type="NCBI Taxonomy" id="3469"/>
    <lineage>
        <taxon>Eukaryota</taxon>
        <taxon>Viridiplantae</taxon>
        <taxon>Streptophyta</taxon>
        <taxon>Embryophyta</taxon>
        <taxon>Tracheophyta</taxon>
        <taxon>Spermatophyta</taxon>
        <taxon>Magnoliopsida</taxon>
        <taxon>Ranunculales</taxon>
        <taxon>Papaveraceae</taxon>
        <taxon>Papaveroideae</taxon>
        <taxon>Papaver</taxon>
    </lineage>
</organism>
<feature type="signal peptide" evidence="8">
    <location>
        <begin position="1"/>
        <end position="26"/>
    </location>
</feature>
<evidence type="ECO:0000256" key="1">
    <source>
        <dbReference type="ARBA" id="ARBA00004613"/>
    </source>
</evidence>
<evidence type="ECO:0000313" key="9">
    <source>
        <dbReference type="EMBL" id="RZC49584.1"/>
    </source>
</evidence>
<keyword evidence="3" id="KW-0964">Secreted</keyword>
<evidence type="ECO:0000313" key="10">
    <source>
        <dbReference type="Proteomes" id="UP000316621"/>
    </source>
</evidence>
<evidence type="ECO:0000256" key="6">
    <source>
        <dbReference type="ARBA" id="ARBA00022963"/>
    </source>
</evidence>
<dbReference type="InterPro" id="IPR035669">
    <property type="entry name" value="SGNH_plant_lipase-like"/>
</dbReference>
<dbReference type="CDD" id="cd01837">
    <property type="entry name" value="SGNH_plant_lipase_like"/>
    <property type="match status" value="1"/>
</dbReference>
<dbReference type="Gene3D" id="3.40.50.1110">
    <property type="entry name" value="SGNH hydrolase"/>
    <property type="match status" value="1"/>
</dbReference>
<evidence type="ECO:0000256" key="4">
    <source>
        <dbReference type="ARBA" id="ARBA00022729"/>
    </source>
</evidence>
<keyword evidence="6" id="KW-0442">Lipid degradation</keyword>
<gene>
    <name evidence="9" type="ORF">C5167_018007</name>
</gene>
<dbReference type="OMA" id="ERIGMNQ"/>
<evidence type="ECO:0000256" key="8">
    <source>
        <dbReference type="SAM" id="SignalP"/>
    </source>
</evidence>
<dbReference type="InterPro" id="IPR001087">
    <property type="entry name" value="GDSL"/>
</dbReference>
<reference evidence="9 10" key="1">
    <citation type="journal article" date="2018" name="Science">
        <title>The opium poppy genome and morphinan production.</title>
        <authorList>
            <person name="Guo L."/>
            <person name="Winzer T."/>
            <person name="Yang X."/>
            <person name="Li Y."/>
            <person name="Ning Z."/>
            <person name="He Z."/>
            <person name="Teodor R."/>
            <person name="Lu Y."/>
            <person name="Bowser T.A."/>
            <person name="Graham I.A."/>
            <person name="Ye K."/>
        </authorList>
    </citation>
    <scope>NUCLEOTIDE SEQUENCE [LARGE SCALE GENOMIC DNA]</scope>
    <source>
        <strain evidence="10">cv. HN1</strain>
        <tissue evidence="9">Leaves</tissue>
    </source>
</reference>
<dbReference type="EMBL" id="CM010716">
    <property type="protein sequence ID" value="RZC49584.1"/>
    <property type="molecule type" value="Genomic_DNA"/>
</dbReference>
<evidence type="ECO:0000256" key="5">
    <source>
        <dbReference type="ARBA" id="ARBA00022801"/>
    </source>
</evidence>
<evidence type="ECO:0000256" key="7">
    <source>
        <dbReference type="ARBA" id="ARBA00023098"/>
    </source>
</evidence>
<feature type="chain" id="PRO_5021312373" evidence="8">
    <location>
        <begin position="27"/>
        <end position="367"/>
    </location>
</feature>
<dbReference type="InterPro" id="IPR051238">
    <property type="entry name" value="GDSL_esterase/lipase"/>
</dbReference>
<dbReference type="GO" id="GO:0016042">
    <property type="term" value="P:lipid catabolic process"/>
    <property type="evidence" value="ECO:0007669"/>
    <property type="project" value="UniProtKB-KW"/>
</dbReference>
<dbReference type="GO" id="GO:0005576">
    <property type="term" value="C:extracellular region"/>
    <property type="evidence" value="ECO:0007669"/>
    <property type="project" value="UniProtKB-SubCell"/>
</dbReference>
<dbReference type="AlphaFoldDB" id="A0A4Y7IL13"/>
<dbReference type="InterPro" id="IPR036514">
    <property type="entry name" value="SGNH_hydro_sf"/>
</dbReference>
<dbReference type="Proteomes" id="UP000316621">
    <property type="component" value="Chromosome 2"/>
</dbReference>
<comment type="similarity">
    <text evidence="2">Belongs to the 'GDSL' lipolytic enzyme family.</text>
</comment>
<comment type="subcellular location">
    <subcellularLocation>
        <location evidence="1">Secreted</location>
    </subcellularLocation>
</comment>